<proteinExistence type="inferred from homology"/>
<dbReference type="Pfam" id="PF00001">
    <property type="entry name" value="7tm_1"/>
    <property type="match status" value="1"/>
</dbReference>
<comment type="subcellular location">
    <subcellularLocation>
        <location evidence="1">Membrane</location>
        <topology evidence="1">Multi-pass membrane protein</topology>
    </subcellularLocation>
</comment>
<dbReference type="PROSITE" id="PS50262">
    <property type="entry name" value="G_PROTEIN_RECEP_F1_2"/>
    <property type="match status" value="1"/>
</dbReference>
<evidence type="ECO:0000256" key="7">
    <source>
        <dbReference type="ARBA" id="ARBA00023170"/>
    </source>
</evidence>
<evidence type="ECO:0000256" key="8">
    <source>
        <dbReference type="ARBA" id="ARBA00023224"/>
    </source>
</evidence>
<dbReference type="AlphaFoldDB" id="A0AAV7XGT3"/>
<dbReference type="SUPFAM" id="SSF81321">
    <property type="entry name" value="Family A G protein-coupled receptor-like"/>
    <property type="match status" value="1"/>
</dbReference>
<comment type="caution">
    <text evidence="11">The sequence shown here is derived from an EMBL/GenBank/DDBJ whole genome shotgun (WGS) entry which is preliminary data.</text>
</comment>
<name>A0AAV7XGT3_9NEOP</name>
<evidence type="ECO:0000256" key="1">
    <source>
        <dbReference type="ARBA" id="ARBA00004141"/>
    </source>
</evidence>
<reference evidence="11" key="1">
    <citation type="submission" date="2022-12" db="EMBL/GenBank/DDBJ databases">
        <title>Chromosome-level genome assembly of the bean flower thrips Megalurothrips usitatus.</title>
        <authorList>
            <person name="Ma L."/>
            <person name="Liu Q."/>
            <person name="Li H."/>
            <person name="Cai W."/>
        </authorList>
    </citation>
    <scope>NUCLEOTIDE SEQUENCE</scope>
    <source>
        <strain evidence="11">Cailab_2022a</strain>
    </source>
</reference>
<sequence length="91" mass="10519">MLFVVVAEFFVCWAPLHVLNTWYLFNPDEVYAWVGSTGVSLVQLMAYVSSCCNPITYCFMNRKFRQAFLGVFNCRRYSAICVFLVVYKSAC</sequence>
<keyword evidence="6 9" id="KW-0472">Membrane</keyword>
<dbReference type="InterPro" id="IPR017452">
    <property type="entry name" value="GPCR_Rhodpsn_7TM"/>
</dbReference>
<keyword evidence="8" id="KW-0807">Transducer</keyword>
<evidence type="ECO:0000256" key="2">
    <source>
        <dbReference type="ARBA" id="ARBA00010663"/>
    </source>
</evidence>
<evidence type="ECO:0000256" key="3">
    <source>
        <dbReference type="ARBA" id="ARBA00022692"/>
    </source>
</evidence>
<keyword evidence="3 9" id="KW-0812">Transmembrane</keyword>
<evidence type="ECO:0000256" key="4">
    <source>
        <dbReference type="ARBA" id="ARBA00022989"/>
    </source>
</evidence>
<feature type="transmembrane region" description="Helical" evidence="9">
    <location>
        <begin position="30"/>
        <end position="55"/>
    </location>
</feature>
<dbReference type="GO" id="GO:0005886">
    <property type="term" value="C:plasma membrane"/>
    <property type="evidence" value="ECO:0007669"/>
    <property type="project" value="TreeGrafter"/>
</dbReference>
<keyword evidence="12" id="KW-1185">Reference proteome</keyword>
<dbReference type="Proteomes" id="UP001075354">
    <property type="component" value="Chromosome 11"/>
</dbReference>
<evidence type="ECO:0000256" key="6">
    <source>
        <dbReference type="ARBA" id="ARBA00023136"/>
    </source>
</evidence>
<gene>
    <name evidence="11" type="ORF">ONE63_002118</name>
</gene>
<evidence type="ECO:0000259" key="10">
    <source>
        <dbReference type="PROSITE" id="PS50262"/>
    </source>
</evidence>
<keyword evidence="7" id="KW-0675">Receptor</keyword>
<dbReference type="PANTHER" id="PTHR24238:SF46">
    <property type="entry name" value="GASTRIN_CHOLECYSTOKININ TYPE B RECEPTOR"/>
    <property type="match status" value="1"/>
</dbReference>
<evidence type="ECO:0000313" key="12">
    <source>
        <dbReference type="Proteomes" id="UP001075354"/>
    </source>
</evidence>
<evidence type="ECO:0000256" key="5">
    <source>
        <dbReference type="ARBA" id="ARBA00023040"/>
    </source>
</evidence>
<dbReference type="PRINTS" id="PR00237">
    <property type="entry name" value="GPCRRHODOPSN"/>
</dbReference>
<dbReference type="EMBL" id="JAPTSV010000011">
    <property type="protein sequence ID" value="KAJ1522982.1"/>
    <property type="molecule type" value="Genomic_DNA"/>
</dbReference>
<protein>
    <recommendedName>
        <fullName evidence="10">G-protein coupled receptors family 1 profile domain-containing protein</fullName>
    </recommendedName>
</protein>
<evidence type="ECO:0000313" key="11">
    <source>
        <dbReference type="EMBL" id="KAJ1522982.1"/>
    </source>
</evidence>
<dbReference type="PANTHER" id="PTHR24238">
    <property type="entry name" value="G-PROTEIN COUPLED RECEPTOR"/>
    <property type="match status" value="1"/>
</dbReference>
<accession>A0AAV7XGT3</accession>
<feature type="domain" description="G-protein coupled receptors family 1 profile" evidence="10">
    <location>
        <begin position="1"/>
        <end position="57"/>
    </location>
</feature>
<dbReference type="InterPro" id="IPR000276">
    <property type="entry name" value="GPCR_Rhodpsn"/>
</dbReference>
<dbReference type="GO" id="GO:0008188">
    <property type="term" value="F:neuropeptide receptor activity"/>
    <property type="evidence" value="ECO:0007669"/>
    <property type="project" value="TreeGrafter"/>
</dbReference>
<comment type="similarity">
    <text evidence="2">Belongs to the G-protein coupled receptor 1 family.</text>
</comment>
<dbReference type="Gene3D" id="1.20.1070.10">
    <property type="entry name" value="Rhodopsin 7-helix transmembrane proteins"/>
    <property type="match status" value="1"/>
</dbReference>
<evidence type="ECO:0000256" key="9">
    <source>
        <dbReference type="SAM" id="Phobius"/>
    </source>
</evidence>
<organism evidence="11 12">
    <name type="scientific">Megalurothrips usitatus</name>
    <name type="common">bean blossom thrips</name>
    <dbReference type="NCBI Taxonomy" id="439358"/>
    <lineage>
        <taxon>Eukaryota</taxon>
        <taxon>Metazoa</taxon>
        <taxon>Ecdysozoa</taxon>
        <taxon>Arthropoda</taxon>
        <taxon>Hexapoda</taxon>
        <taxon>Insecta</taxon>
        <taxon>Pterygota</taxon>
        <taxon>Neoptera</taxon>
        <taxon>Paraneoptera</taxon>
        <taxon>Thysanoptera</taxon>
        <taxon>Terebrantia</taxon>
        <taxon>Thripoidea</taxon>
        <taxon>Thripidae</taxon>
        <taxon>Megalurothrips</taxon>
    </lineage>
</organism>
<keyword evidence="5" id="KW-0297">G-protein coupled receptor</keyword>
<keyword evidence="4 9" id="KW-1133">Transmembrane helix</keyword>